<dbReference type="InterPro" id="IPR004316">
    <property type="entry name" value="SWEET_rpt"/>
</dbReference>
<dbReference type="GO" id="GO:0051119">
    <property type="term" value="F:sugar transmembrane transporter activity"/>
    <property type="evidence" value="ECO:0007669"/>
    <property type="project" value="InterPro"/>
</dbReference>
<evidence type="ECO:0000313" key="11">
    <source>
        <dbReference type="EMBL" id="CAD2219036.1"/>
    </source>
</evidence>
<evidence type="ECO:0000256" key="6">
    <source>
        <dbReference type="ARBA" id="ARBA00022692"/>
    </source>
</evidence>
<keyword evidence="7" id="KW-0677">Repeat</keyword>
<dbReference type="PANTHER" id="PTHR10791">
    <property type="entry name" value="RAG1-ACTIVATING PROTEIN 1"/>
    <property type="match status" value="1"/>
</dbReference>
<evidence type="ECO:0000256" key="7">
    <source>
        <dbReference type="ARBA" id="ARBA00022737"/>
    </source>
</evidence>
<sequence>MSFLDIIVTVLSYAASLFSLLLNASPLITSREYEKNASIGSNNNIFLGALLFSATTWASYGLFSSTYPLLFSNMVGNAIGTYCSLVFLSVARREEKSGRVLQATTYTRSLLTYVFFETICVLHLVICIGLILVGKGNVAITITGLEATFAGVFMVSSPLLQVKTIVQAKNAQCLAPATVCFAFFNALFWVIVGVIKLDVVLFFPNFLGFLACCGQVFLIFKYGRKPVEKEEIAVAIAPVPFN</sequence>
<dbReference type="InterPro" id="IPR047664">
    <property type="entry name" value="SWEET"/>
</dbReference>
<dbReference type="VEuPathDB" id="TriTrypDB:ADEAN_000652900"/>
<feature type="transmembrane region" description="Helical" evidence="10">
    <location>
        <begin position="6"/>
        <end position="24"/>
    </location>
</feature>
<evidence type="ECO:0000256" key="1">
    <source>
        <dbReference type="ARBA" id="ARBA00004651"/>
    </source>
</evidence>
<comment type="similarity">
    <text evidence="2">Belongs to the SWEET sugar transporter family.</text>
</comment>
<feature type="transmembrane region" description="Helical" evidence="10">
    <location>
        <begin position="110"/>
        <end position="132"/>
    </location>
</feature>
<evidence type="ECO:0000256" key="3">
    <source>
        <dbReference type="ARBA" id="ARBA00022448"/>
    </source>
</evidence>
<organism evidence="11 12">
    <name type="scientific">Angomonas deanei</name>
    <dbReference type="NCBI Taxonomy" id="59799"/>
    <lineage>
        <taxon>Eukaryota</taxon>
        <taxon>Discoba</taxon>
        <taxon>Euglenozoa</taxon>
        <taxon>Kinetoplastea</taxon>
        <taxon>Metakinetoplastina</taxon>
        <taxon>Trypanosomatida</taxon>
        <taxon>Trypanosomatidae</taxon>
        <taxon>Strigomonadinae</taxon>
        <taxon>Angomonas</taxon>
    </lineage>
</organism>
<dbReference type="Proteomes" id="UP000515908">
    <property type="component" value="Chromosome 12"/>
</dbReference>
<feature type="transmembrane region" description="Helical" evidence="10">
    <location>
        <begin position="174"/>
        <end position="195"/>
    </location>
</feature>
<evidence type="ECO:0000313" key="12">
    <source>
        <dbReference type="Proteomes" id="UP000515908"/>
    </source>
</evidence>
<evidence type="ECO:0000256" key="4">
    <source>
        <dbReference type="ARBA" id="ARBA00022475"/>
    </source>
</evidence>
<feature type="transmembrane region" description="Helical" evidence="10">
    <location>
        <begin position="69"/>
        <end position="90"/>
    </location>
</feature>
<keyword evidence="8 10" id="KW-1133">Transmembrane helix</keyword>
<evidence type="ECO:0000256" key="8">
    <source>
        <dbReference type="ARBA" id="ARBA00022989"/>
    </source>
</evidence>
<protein>
    <submittedName>
        <fullName evidence="11">Sugar efflux transporter for intercellular exchange, putative</fullName>
    </submittedName>
</protein>
<reference evidence="11 12" key="1">
    <citation type="submission" date="2020-08" db="EMBL/GenBank/DDBJ databases">
        <authorList>
            <person name="Newling K."/>
            <person name="Davey J."/>
            <person name="Forrester S."/>
        </authorList>
    </citation>
    <scope>NUCLEOTIDE SEQUENCE [LARGE SCALE GENOMIC DNA]</scope>
    <source>
        <strain evidence="12">Crithidia deanei Carvalho (ATCC PRA-265)</strain>
    </source>
</reference>
<accession>S9V928</accession>
<keyword evidence="12" id="KW-1185">Reference proteome</keyword>
<gene>
    <name evidence="11" type="ORF">ADEAN_000652900</name>
</gene>
<dbReference type="OrthoDB" id="409725at2759"/>
<keyword evidence="3" id="KW-0813">Transport</keyword>
<comment type="subcellular location">
    <subcellularLocation>
        <location evidence="1">Cell membrane</location>
        <topology evidence="1">Multi-pass membrane protein</topology>
    </subcellularLocation>
</comment>
<keyword evidence="4" id="KW-1003">Cell membrane</keyword>
<dbReference type="Pfam" id="PF03083">
    <property type="entry name" value="MtN3_slv"/>
    <property type="match status" value="2"/>
</dbReference>
<dbReference type="GO" id="GO:0005886">
    <property type="term" value="C:plasma membrane"/>
    <property type="evidence" value="ECO:0007669"/>
    <property type="project" value="UniProtKB-SubCell"/>
</dbReference>
<dbReference type="EMBL" id="LR877156">
    <property type="protein sequence ID" value="CAD2219036.1"/>
    <property type="molecule type" value="Genomic_DNA"/>
</dbReference>
<evidence type="ECO:0000256" key="10">
    <source>
        <dbReference type="SAM" id="Phobius"/>
    </source>
</evidence>
<name>S9V928_9TRYP</name>
<feature type="transmembrane region" description="Helical" evidence="10">
    <location>
        <begin position="45"/>
        <end position="63"/>
    </location>
</feature>
<dbReference type="Gene3D" id="1.20.1280.290">
    <property type="match status" value="2"/>
</dbReference>
<dbReference type="AlphaFoldDB" id="S9V928"/>
<evidence type="ECO:0000256" key="2">
    <source>
        <dbReference type="ARBA" id="ARBA00007809"/>
    </source>
</evidence>
<keyword evidence="9 10" id="KW-0472">Membrane</keyword>
<feature type="transmembrane region" description="Helical" evidence="10">
    <location>
        <begin position="138"/>
        <end position="162"/>
    </location>
</feature>
<keyword evidence="6 10" id="KW-0812">Transmembrane</keyword>
<evidence type="ECO:0000256" key="5">
    <source>
        <dbReference type="ARBA" id="ARBA00022597"/>
    </source>
</evidence>
<keyword evidence="5" id="KW-0762">Sugar transport</keyword>
<feature type="transmembrane region" description="Helical" evidence="10">
    <location>
        <begin position="201"/>
        <end position="220"/>
    </location>
</feature>
<proteinExistence type="inferred from homology"/>
<evidence type="ECO:0000256" key="9">
    <source>
        <dbReference type="ARBA" id="ARBA00023136"/>
    </source>
</evidence>
<dbReference type="PANTHER" id="PTHR10791:SF30">
    <property type="entry name" value="SUGAR TRANSPORTER SWEET1"/>
    <property type="match status" value="1"/>
</dbReference>